<protein>
    <recommendedName>
        <fullName evidence="5">beta-galactosidase</fullName>
        <ecNumber evidence="5">3.2.1.23</ecNumber>
    </recommendedName>
    <alternativeName>
        <fullName evidence="9">Lactase</fullName>
    </alternativeName>
</protein>
<dbReference type="AlphaFoldDB" id="A0AA97HPH4"/>
<name>A0AA97HPH4_9FLAO</name>
<reference evidence="12" key="1">
    <citation type="submission" date="2024-06" db="EMBL/GenBank/DDBJ databases">
        <title>Hwangdonia haimaensis gen. nov., sp. nov., a member of the family Flavobacteriaceae isolated from the haima cold seep.</title>
        <authorList>
            <person name="Li J."/>
        </authorList>
    </citation>
    <scope>NUCLEOTIDE SEQUENCE [LARGE SCALE GENOMIC DNA]</scope>
    <source>
        <strain evidence="12">SCSIO 19198</strain>
    </source>
</reference>
<dbReference type="InterPro" id="IPR013783">
    <property type="entry name" value="Ig-like_fold"/>
</dbReference>
<evidence type="ECO:0000256" key="4">
    <source>
        <dbReference type="ARBA" id="ARBA00011245"/>
    </source>
</evidence>
<dbReference type="InterPro" id="IPR006104">
    <property type="entry name" value="Glyco_hydro_2_N"/>
</dbReference>
<comment type="cofactor">
    <cofactor evidence="2">
        <name>Ca(2+)</name>
        <dbReference type="ChEBI" id="CHEBI:29108"/>
    </cofactor>
</comment>
<dbReference type="SUPFAM" id="SSF74650">
    <property type="entry name" value="Galactose mutarotase-like"/>
    <property type="match status" value="1"/>
</dbReference>
<comment type="catalytic activity">
    <reaction evidence="1">
        <text>Hydrolysis of terminal non-reducing beta-D-galactose residues in beta-D-galactosides.</text>
        <dbReference type="EC" id="3.2.1.23"/>
    </reaction>
</comment>
<dbReference type="Pfam" id="PF02837">
    <property type="entry name" value="Glyco_hydro_2_N"/>
    <property type="match status" value="1"/>
</dbReference>
<dbReference type="Gene3D" id="3.20.20.80">
    <property type="entry name" value="Glycosidases"/>
    <property type="match status" value="1"/>
</dbReference>
<sequence length="1116" mass="128047">MILKNTLVITALFFTFSIHSQSKDPITDYKHYIENEQVISENKLDAHASFTSYPSRQDAINRANGLWQSLDGLWKFKWVRNPNDRPTTYMNPSEDVSSWDDIKVPSNWEVEGYGIPIYVNHQYEFADYKAPIADDMEFVDKIYPKYPGKVPSNYNPVGSYRRDFTIDNSWGDKELFLHIGAMKSGGFVWLNGEYMGYSQGSKLPAEFNITKAAKVGNNTIAIQIFRWTDGSYLECQDFWRISGIERSVYVYAQPKVRVEDFEAAATLDKGNTNGLLDVSVSLKNHLSKNQNVQVGFQLLDENQKQISSKDLKVLVGSNGRMDVNYNAVIPLVKPWSAEHPNLYEFIITVKDKKGDVLEVIPTKLGFRTVEIKNGLLLVNGKRITLKGVNTQETNPETGHVVPEELIMKDIKLWKENNINAVRLSHYPQQRRFYELCDIYGMYVVDEANIESHGMYYGKYSLAKKESWEKAHVDRMVRLVERDKNHPSVIIWSMGNEAGNGINFFAGYDAMKAADKQKRPVQYERPYKDYDGSLYDMDTNTDIIVPQYPSPARFEEIGKSKTDRPFIPSEYAHAMGNSTGNFQDYWDIIELYDNLQGGFIWDWVDQSIWKTNEKGERFYAYGGDYGENMPSDNTFLNNGIVFPDRTPQPGLHEVRKAHEFINFKSKGLNRHNELRVLVENLYDFTDLENFNINATIKADGNVLKTIDFETISIEPNTGKLIRVSLDGIDFKKNTEYFIHLSATTKTDWSLLPKGFEVAREQIPLSNKYEKETVNIPLTASIKVEQKADEINISNTDFKVVFNKSKGRITSYNYKGNELLNDGKGPKPNFWRGVTDNDFGNKMHIRNIEWKKASLFSKVEKVALSQLKNGEVQLLVTYNLPGVETTFVSTYTFYSNGVVKINNTLNESEYRGDIPRVGMRMQIKKEYDNMMYFGRGPWENYQDRKASAFIDLYESKVSDQYVPYIRPQDNGYKTDVRWTAFLNSNQSGLLAVATNTLKGLGISALHMENEDFDATKGLDYGGQTTVDDKYQIDGIPEINTSKHTTDIKEKDLVQLNIDYDQRGVGGDDSWYSKPQEKYQLKSDEKHVYGFYLIPFENSSKEDLIKMSKKYAAKNNASE</sequence>
<dbReference type="GO" id="GO:0005990">
    <property type="term" value="P:lactose catabolic process"/>
    <property type="evidence" value="ECO:0007669"/>
    <property type="project" value="TreeGrafter"/>
</dbReference>
<gene>
    <name evidence="11" type="ORF">RNZ46_11680</name>
</gene>
<dbReference type="GO" id="GO:0009341">
    <property type="term" value="C:beta-galactosidase complex"/>
    <property type="evidence" value="ECO:0007669"/>
    <property type="project" value="InterPro"/>
</dbReference>
<dbReference type="Proteomes" id="UP001302486">
    <property type="component" value="Chromosome"/>
</dbReference>
<dbReference type="PRINTS" id="PR00132">
    <property type="entry name" value="GLHYDRLASE2"/>
</dbReference>
<dbReference type="InterPro" id="IPR032312">
    <property type="entry name" value="LacZ_4"/>
</dbReference>
<comment type="subunit">
    <text evidence="4">Monomer.</text>
</comment>
<evidence type="ECO:0000256" key="3">
    <source>
        <dbReference type="ARBA" id="ARBA00007401"/>
    </source>
</evidence>
<dbReference type="Pfam" id="PF02836">
    <property type="entry name" value="Glyco_hydro_2_C"/>
    <property type="match status" value="1"/>
</dbReference>
<dbReference type="InterPro" id="IPR006101">
    <property type="entry name" value="Glyco_hydro_2"/>
</dbReference>
<dbReference type="KEGG" id="hws:RNZ46_11680"/>
<dbReference type="PROSITE" id="PS00608">
    <property type="entry name" value="GLYCOSYL_HYDROL_F2_2"/>
    <property type="match status" value="1"/>
</dbReference>
<dbReference type="GO" id="GO:0030246">
    <property type="term" value="F:carbohydrate binding"/>
    <property type="evidence" value="ECO:0007669"/>
    <property type="project" value="InterPro"/>
</dbReference>
<dbReference type="InterPro" id="IPR023232">
    <property type="entry name" value="Glyco_hydro_2_AS"/>
</dbReference>
<dbReference type="InterPro" id="IPR011013">
    <property type="entry name" value="Gal_mutarotase_sf_dom"/>
</dbReference>
<dbReference type="Gene3D" id="2.60.120.260">
    <property type="entry name" value="Galactose-binding domain-like"/>
    <property type="match status" value="1"/>
</dbReference>
<dbReference type="Pfam" id="PF02929">
    <property type="entry name" value="Bgal_small_N"/>
    <property type="match status" value="1"/>
</dbReference>
<proteinExistence type="inferred from homology"/>
<keyword evidence="12" id="KW-1185">Reference proteome</keyword>
<evidence type="ECO:0000256" key="2">
    <source>
        <dbReference type="ARBA" id="ARBA00001913"/>
    </source>
</evidence>
<dbReference type="InterPro" id="IPR014718">
    <property type="entry name" value="GH-type_carb-bd"/>
</dbReference>
<keyword evidence="7" id="KW-0106">Calcium</keyword>
<dbReference type="EC" id="3.2.1.23" evidence="5"/>
<evidence type="ECO:0000256" key="5">
    <source>
        <dbReference type="ARBA" id="ARBA00012756"/>
    </source>
</evidence>
<evidence type="ECO:0000313" key="12">
    <source>
        <dbReference type="Proteomes" id="UP001302486"/>
    </source>
</evidence>
<evidence type="ECO:0000259" key="10">
    <source>
        <dbReference type="SMART" id="SM01038"/>
    </source>
</evidence>
<dbReference type="EMBL" id="CP136521">
    <property type="protein sequence ID" value="WOD42647.1"/>
    <property type="molecule type" value="Genomic_DNA"/>
</dbReference>
<dbReference type="InterPro" id="IPR006103">
    <property type="entry name" value="Glyco_hydro_2_cat"/>
</dbReference>
<dbReference type="InterPro" id="IPR008979">
    <property type="entry name" value="Galactose-bd-like_sf"/>
</dbReference>
<dbReference type="GO" id="GO:0004565">
    <property type="term" value="F:beta-galactosidase activity"/>
    <property type="evidence" value="ECO:0007669"/>
    <property type="project" value="UniProtKB-EC"/>
</dbReference>
<evidence type="ECO:0000256" key="1">
    <source>
        <dbReference type="ARBA" id="ARBA00001412"/>
    </source>
</evidence>
<dbReference type="InterPro" id="IPR006102">
    <property type="entry name" value="Ig-like_GH2"/>
</dbReference>
<dbReference type="SMART" id="SM01038">
    <property type="entry name" value="Bgal_small_N"/>
    <property type="match status" value="1"/>
</dbReference>
<evidence type="ECO:0000256" key="7">
    <source>
        <dbReference type="ARBA" id="ARBA00022837"/>
    </source>
</evidence>
<dbReference type="InterPro" id="IPR050347">
    <property type="entry name" value="Bact_Beta-galactosidase"/>
</dbReference>
<feature type="domain" description="Beta galactosidase small chain/" evidence="10">
    <location>
        <begin position="790"/>
        <end position="1091"/>
    </location>
</feature>
<evidence type="ECO:0000256" key="6">
    <source>
        <dbReference type="ARBA" id="ARBA00022801"/>
    </source>
</evidence>
<evidence type="ECO:0000256" key="9">
    <source>
        <dbReference type="ARBA" id="ARBA00032230"/>
    </source>
</evidence>
<accession>A0AA97HPH4</accession>
<dbReference type="InterPro" id="IPR036156">
    <property type="entry name" value="Beta-gal/glucu_dom_sf"/>
</dbReference>
<evidence type="ECO:0000313" key="11">
    <source>
        <dbReference type="EMBL" id="WOD42647.1"/>
    </source>
</evidence>
<dbReference type="InterPro" id="IPR004199">
    <property type="entry name" value="B-gal_small/dom_5"/>
</dbReference>
<dbReference type="Gene3D" id="2.60.40.10">
    <property type="entry name" value="Immunoglobulins"/>
    <property type="match status" value="2"/>
</dbReference>
<keyword evidence="6 11" id="KW-0378">Hydrolase</keyword>
<dbReference type="SUPFAM" id="SSF49303">
    <property type="entry name" value="beta-Galactosidase/glucuronidase domain"/>
    <property type="match status" value="2"/>
</dbReference>
<dbReference type="SUPFAM" id="SSF51445">
    <property type="entry name" value="(Trans)glycosidases"/>
    <property type="match status" value="1"/>
</dbReference>
<keyword evidence="8" id="KW-0326">Glycosidase</keyword>
<organism evidence="11 12">
    <name type="scientific">Hwangdonia lutea</name>
    <dbReference type="NCBI Taxonomy" id="3075823"/>
    <lineage>
        <taxon>Bacteria</taxon>
        <taxon>Pseudomonadati</taxon>
        <taxon>Bacteroidota</taxon>
        <taxon>Flavobacteriia</taxon>
        <taxon>Flavobacteriales</taxon>
        <taxon>Flavobacteriaceae</taxon>
        <taxon>Hwangdonia</taxon>
    </lineage>
</organism>
<dbReference type="PANTHER" id="PTHR46323:SF2">
    <property type="entry name" value="BETA-GALACTOSIDASE"/>
    <property type="match status" value="1"/>
</dbReference>
<dbReference type="SUPFAM" id="SSF49785">
    <property type="entry name" value="Galactose-binding domain-like"/>
    <property type="match status" value="1"/>
</dbReference>
<dbReference type="RefSeq" id="WP_316982375.1">
    <property type="nucleotide sequence ID" value="NZ_CP136521.1"/>
</dbReference>
<dbReference type="Pfam" id="PF00703">
    <property type="entry name" value="Glyco_hydro_2"/>
    <property type="match status" value="1"/>
</dbReference>
<dbReference type="InterPro" id="IPR017853">
    <property type="entry name" value="GH"/>
</dbReference>
<evidence type="ECO:0000256" key="8">
    <source>
        <dbReference type="ARBA" id="ARBA00023295"/>
    </source>
</evidence>
<dbReference type="PANTHER" id="PTHR46323">
    <property type="entry name" value="BETA-GALACTOSIDASE"/>
    <property type="match status" value="1"/>
</dbReference>
<dbReference type="Gene3D" id="2.70.98.10">
    <property type="match status" value="1"/>
</dbReference>
<dbReference type="Pfam" id="PF16353">
    <property type="entry name" value="LacZ_4"/>
    <property type="match status" value="1"/>
</dbReference>
<comment type="similarity">
    <text evidence="3">Belongs to the glycosyl hydrolase 2 family.</text>
</comment>